<evidence type="ECO:0000313" key="5">
    <source>
        <dbReference type="EMBL" id="GAG79140.1"/>
    </source>
</evidence>
<reference evidence="5" key="1">
    <citation type="journal article" date="2014" name="Front. Microbiol.">
        <title>High frequency of phylogenetically diverse reductive dehalogenase-homologous genes in deep subseafloor sedimentary metagenomes.</title>
        <authorList>
            <person name="Kawai M."/>
            <person name="Futagami T."/>
            <person name="Toyoda A."/>
            <person name="Takaki Y."/>
            <person name="Nishi S."/>
            <person name="Hori S."/>
            <person name="Arai W."/>
            <person name="Tsubouchi T."/>
            <person name="Morono Y."/>
            <person name="Uchiyama I."/>
            <person name="Ito T."/>
            <person name="Fujiyama A."/>
            <person name="Inagaki F."/>
            <person name="Takami H."/>
        </authorList>
    </citation>
    <scope>NUCLEOTIDE SEQUENCE</scope>
    <source>
        <strain evidence="5">Expedition CK06-06</strain>
    </source>
</reference>
<dbReference type="PANTHER" id="PTHR43553:SF25">
    <property type="entry name" value="ABC-TYPE COBALT TRANSPORT SYSTEM, ATPASE COMPONENT"/>
    <property type="match status" value="1"/>
</dbReference>
<dbReference type="GO" id="GO:0043190">
    <property type="term" value="C:ATP-binding cassette (ABC) transporter complex"/>
    <property type="evidence" value="ECO:0007669"/>
    <property type="project" value="TreeGrafter"/>
</dbReference>
<dbReference type="EMBL" id="BART01012285">
    <property type="protein sequence ID" value="GAG79140.1"/>
    <property type="molecule type" value="Genomic_DNA"/>
</dbReference>
<protein>
    <recommendedName>
        <fullName evidence="4">ABC transporter domain-containing protein</fullName>
    </recommendedName>
</protein>
<name>X1A9P8_9ZZZZ</name>
<keyword evidence="2" id="KW-0547">Nucleotide-binding</keyword>
<dbReference type="GO" id="GO:0042626">
    <property type="term" value="F:ATPase-coupled transmembrane transporter activity"/>
    <property type="evidence" value="ECO:0007669"/>
    <property type="project" value="TreeGrafter"/>
</dbReference>
<dbReference type="Gene3D" id="3.40.50.300">
    <property type="entry name" value="P-loop containing nucleotide triphosphate hydrolases"/>
    <property type="match status" value="1"/>
</dbReference>
<sequence length="85" mass="9241">MIVTDNLHYLYPDGTHALNGIDLEIKRGESIAIMGKNGAGKSTLLQHFIGLLCPTQGHVLIDGNNTQQMSVAELAEFVGYVFQNP</sequence>
<accession>X1A9P8</accession>
<dbReference type="Pfam" id="PF00005">
    <property type="entry name" value="ABC_tran"/>
    <property type="match status" value="1"/>
</dbReference>
<evidence type="ECO:0000259" key="4">
    <source>
        <dbReference type="Pfam" id="PF00005"/>
    </source>
</evidence>
<dbReference type="AlphaFoldDB" id="X1A9P8"/>
<dbReference type="SUPFAM" id="SSF52540">
    <property type="entry name" value="P-loop containing nucleoside triphosphate hydrolases"/>
    <property type="match status" value="1"/>
</dbReference>
<gene>
    <name evidence="5" type="ORF">S01H4_25731</name>
</gene>
<keyword evidence="1" id="KW-0813">Transport</keyword>
<proteinExistence type="predicted"/>
<dbReference type="PROSITE" id="PS00018">
    <property type="entry name" value="EF_HAND_1"/>
    <property type="match status" value="1"/>
</dbReference>
<dbReference type="GO" id="GO:0016887">
    <property type="term" value="F:ATP hydrolysis activity"/>
    <property type="evidence" value="ECO:0007669"/>
    <property type="project" value="InterPro"/>
</dbReference>
<organism evidence="5">
    <name type="scientific">marine sediment metagenome</name>
    <dbReference type="NCBI Taxonomy" id="412755"/>
    <lineage>
        <taxon>unclassified sequences</taxon>
        <taxon>metagenomes</taxon>
        <taxon>ecological metagenomes</taxon>
    </lineage>
</organism>
<dbReference type="GO" id="GO:0005524">
    <property type="term" value="F:ATP binding"/>
    <property type="evidence" value="ECO:0007669"/>
    <property type="project" value="UniProtKB-KW"/>
</dbReference>
<dbReference type="PANTHER" id="PTHR43553">
    <property type="entry name" value="HEAVY METAL TRANSPORTER"/>
    <property type="match status" value="1"/>
</dbReference>
<evidence type="ECO:0000256" key="1">
    <source>
        <dbReference type="ARBA" id="ARBA00022448"/>
    </source>
</evidence>
<feature type="non-terminal residue" evidence="5">
    <location>
        <position position="85"/>
    </location>
</feature>
<comment type="caution">
    <text evidence="5">The sequence shown here is derived from an EMBL/GenBank/DDBJ whole genome shotgun (WGS) entry which is preliminary data.</text>
</comment>
<dbReference type="InterPro" id="IPR050095">
    <property type="entry name" value="ECF_ABC_transporter_ATP-bd"/>
</dbReference>
<dbReference type="InterPro" id="IPR018247">
    <property type="entry name" value="EF_Hand_1_Ca_BS"/>
</dbReference>
<dbReference type="InterPro" id="IPR003439">
    <property type="entry name" value="ABC_transporter-like_ATP-bd"/>
</dbReference>
<keyword evidence="3" id="KW-0067">ATP-binding</keyword>
<feature type="domain" description="ABC transporter" evidence="4">
    <location>
        <begin position="18"/>
        <end position="84"/>
    </location>
</feature>
<evidence type="ECO:0000256" key="3">
    <source>
        <dbReference type="ARBA" id="ARBA00022840"/>
    </source>
</evidence>
<evidence type="ECO:0000256" key="2">
    <source>
        <dbReference type="ARBA" id="ARBA00022741"/>
    </source>
</evidence>
<dbReference type="InterPro" id="IPR027417">
    <property type="entry name" value="P-loop_NTPase"/>
</dbReference>